<evidence type="ECO:0000256" key="3">
    <source>
        <dbReference type="ARBA" id="ARBA00022676"/>
    </source>
</evidence>
<keyword evidence="7" id="KW-1185">Reference proteome</keyword>
<sequence>MQVTSIVIPTFNGLSLLRDCVASIRKHTSVPYEIIVVDNASTDGTLEYCYQERLKLVCLPVNRGFPVACNYGLHIATGNALMLLNNDTIVTPNWLDNMLRALYSSEDIGMVGPVTNYASGKQQIQEPFTTIADMAAQYNVPNPDLWQESTRLVGICLLFKREMLDKIGFMDERFSPGHYEDDDMCYRARLGGFRLLITGDCFIFHHGSASFHKKGQEAVQALLQLNRQKFIDKWGVDPHHFIA</sequence>
<keyword evidence="4 6" id="KW-0808">Transferase</keyword>
<dbReference type="InterPro" id="IPR001173">
    <property type="entry name" value="Glyco_trans_2-like"/>
</dbReference>
<gene>
    <name evidence="6" type="ORF">BC351_09395</name>
</gene>
<organism evidence="6 7">
    <name type="scientific">Paenibacillus ferrarius</name>
    <dbReference type="NCBI Taxonomy" id="1469647"/>
    <lineage>
        <taxon>Bacteria</taxon>
        <taxon>Bacillati</taxon>
        <taxon>Bacillota</taxon>
        <taxon>Bacilli</taxon>
        <taxon>Bacillales</taxon>
        <taxon>Paenibacillaceae</taxon>
        <taxon>Paenibacillus</taxon>
    </lineage>
</organism>
<dbReference type="AlphaFoldDB" id="A0A1V4HAM4"/>
<evidence type="ECO:0000313" key="6">
    <source>
        <dbReference type="EMBL" id="OPH48657.1"/>
    </source>
</evidence>
<evidence type="ECO:0000259" key="5">
    <source>
        <dbReference type="Pfam" id="PF00535"/>
    </source>
</evidence>
<dbReference type="SUPFAM" id="SSF53448">
    <property type="entry name" value="Nucleotide-diphospho-sugar transferases"/>
    <property type="match status" value="1"/>
</dbReference>
<evidence type="ECO:0000256" key="2">
    <source>
        <dbReference type="ARBA" id="ARBA00006739"/>
    </source>
</evidence>
<dbReference type="Gene3D" id="3.90.550.10">
    <property type="entry name" value="Spore Coat Polysaccharide Biosynthesis Protein SpsA, Chain A"/>
    <property type="match status" value="1"/>
</dbReference>
<evidence type="ECO:0000313" key="7">
    <source>
        <dbReference type="Proteomes" id="UP000190626"/>
    </source>
</evidence>
<dbReference type="GO" id="GO:0016757">
    <property type="term" value="F:glycosyltransferase activity"/>
    <property type="evidence" value="ECO:0007669"/>
    <property type="project" value="UniProtKB-KW"/>
</dbReference>
<dbReference type="EMBL" id="MBTG01000045">
    <property type="protein sequence ID" value="OPH48657.1"/>
    <property type="molecule type" value="Genomic_DNA"/>
</dbReference>
<name>A0A1V4HAM4_9BACL</name>
<proteinExistence type="inferred from homology"/>
<evidence type="ECO:0000256" key="1">
    <source>
        <dbReference type="ARBA" id="ARBA00004776"/>
    </source>
</evidence>
<accession>A0A1V4HAM4</accession>
<dbReference type="Pfam" id="PF00535">
    <property type="entry name" value="Glycos_transf_2"/>
    <property type="match status" value="1"/>
</dbReference>
<dbReference type="InterPro" id="IPR029044">
    <property type="entry name" value="Nucleotide-diphossugar_trans"/>
</dbReference>
<comment type="pathway">
    <text evidence="1">Cell wall biogenesis; cell wall polysaccharide biosynthesis.</text>
</comment>
<dbReference type="RefSeq" id="WP_079419240.1">
    <property type="nucleotide sequence ID" value="NZ_MBTG01000045.1"/>
</dbReference>
<dbReference type="PANTHER" id="PTHR43179">
    <property type="entry name" value="RHAMNOSYLTRANSFERASE WBBL"/>
    <property type="match status" value="1"/>
</dbReference>
<dbReference type="OrthoDB" id="8936324at2"/>
<dbReference type="STRING" id="1469647.BC351_09395"/>
<comment type="similarity">
    <text evidence="2">Belongs to the glycosyltransferase 2 family.</text>
</comment>
<feature type="domain" description="Glycosyltransferase 2-like" evidence="5">
    <location>
        <begin position="5"/>
        <end position="167"/>
    </location>
</feature>
<keyword evidence="3" id="KW-0328">Glycosyltransferase</keyword>
<reference evidence="7" key="1">
    <citation type="submission" date="2016-07" db="EMBL/GenBank/DDBJ databases">
        <authorList>
            <person name="Florea S."/>
            <person name="Webb J.S."/>
            <person name="Jaromczyk J."/>
            <person name="Schardl C.L."/>
        </authorList>
    </citation>
    <scope>NUCLEOTIDE SEQUENCE [LARGE SCALE GENOMIC DNA]</scope>
    <source>
        <strain evidence="7">CY1</strain>
    </source>
</reference>
<dbReference type="CDD" id="cd04186">
    <property type="entry name" value="GT_2_like_c"/>
    <property type="match status" value="1"/>
</dbReference>
<comment type="caution">
    <text evidence="6">The sequence shown here is derived from an EMBL/GenBank/DDBJ whole genome shotgun (WGS) entry which is preliminary data.</text>
</comment>
<dbReference type="PANTHER" id="PTHR43179:SF12">
    <property type="entry name" value="GALACTOFURANOSYLTRANSFERASE GLFT2"/>
    <property type="match status" value="1"/>
</dbReference>
<dbReference type="Proteomes" id="UP000190626">
    <property type="component" value="Unassembled WGS sequence"/>
</dbReference>
<protein>
    <submittedName>
        <fullName evidence="6">Glycosyl transferase family 2</fullName>
    </submittedName>
</protein>
<evidence type="ECO:0000256" key="4">
    <source>
        <dbReference type="ARBA" id="ARBA00022679"/>
    </source>
</evidence>